<dbReference type="PANTHER" id="PTHR34386">
    <property type="entry name" value="GLUTAREDOXIN"/>
    <property type="match status" value="1"/>
</dbReference>
<dbReference type="InterPro" id="IPR051548">
    <property type="entry name" value="Grx-like_ET"/>
</dbReference>
<sequence length="83" mass="9030">MSNNQVVMYGAEWCGDCRRAKAWLVRNAVPFTEIDVEHDEAAQRRAVELSGRQNIPVVVLPDGGILVEPTDAELAAALLPTNA</sequence>
<evidence type="ECO:0000313" key="2">
    <source>
        <dbReference type="EMBL" id="SHF33095.1"/>
    </source>
</evidence>
<dbReference type="STRING" id="2017.SAMN05444320_103241"/>
<dbReference type="AlphaFoldDB" id="A0A1M5ASA6"/>
<dbReference type="Proteomes" id="UP000184501">
    <property type="component" value="Unassembled WGS sequence"/>
</dbReference>
<dbReference type="RefSeq" id="WP_073481487.1">
    <property type="nucleotide sequence ID" value="NZ_FQVN01000003.1"/>
</dbReference>
<dbReference type="PROSITE" id="PS51354">
    <property type="entry name" value="GLUTAREDOXIN_2"/>
    <property type="match status" value="1"/>
</dbReference>
<dbReference type="Gene3D" id="3.40.30.10">
    <property type="entry name" value="Glutaredoxin"/>
    <property type="match status" value="1"/>
</dbReference>
<name>A0A1M5ASA6_STRHI</name>
<dbReference type="GO" id="GO:0009055">
    <property type="term" value="F:electron transfer activity"/>
    <property type="evidence" value="ECO:0007669"/>
    <property type="project" value="TreeGrafter"/>
</dbReference>
<gene>
    <name evidence="2" type="ORF">SAMN05444320_103241</name>
</gene>
<keyword evidence="3" id="KW-1185">Reference proteome</keyword>
<dbReference type="CDD" id="cd02976">
    <property type="entry name" value="NrdH"/>
    <property type="match status" value="1"/>
</dbReference>
<reference evidence="2 3" key="1">
    <citation type="submission" date="2016-11" db="EMBL/GenBank/DDBJ databases">
        <authorList>
            <person name="Jaros S."/>
            <person name="Januszkiewicz K."/>
            <person name="Wedrychowicz H."/>
        </authorList>
    </citation>
    <scope>NUCLEOTIDE SEQUENCE [LARGE SCALE GENOMIC DNA]</scope>
    <source>
        <strain evidence="2 3">DSM 44523</strain>
    </source>
</reference>
<organism evidence="2 3">
    <name type="scientific">Streptoalloteichus hindustanus</name>
    <dbReference type="NCBI Taxonomy" id="2017"/>
    <lineage>
        <taxon>Bacteria</taxon>
        <taxon>Bacillati</taxon>
        <taxon>Actinomycetota</taxon>
        <taxon>Actinomycetes</taxon>
        <taxon>Pseudonocardiales</taxon>
        <taxon>Pseudonocardiaceae</taxon>
        <taxon>Streptoalloteichus</taxon>
    </lineage>
</organism>
<dbReference type="SUPFAM" id="SSF52833">
    <property type="entry name" value="Thioredoxin-like"/>
    <property type="match status" value="1"/>
</dbReference>
<dbReference type="Pfam" id="PF00462">
    <property type="entry name" value="Glutaredoxin"/>
    <property type="match status" value="1"/>
</dbReference>
<dbReference type="InterPro" id="IPR036249">
    <property type="entry name" value="Thioredoxin-like_sf"/>
</dbReference>
<evidence type="ECO:0000259" key="1">
    <source>
        <dbReference type="Pfam" id="PF00462"/>
    </source>
</evidence>
<feature type="domain" description="Glutaredoxin" evidence="1">
    <location>
        <begin position="6"/>
        <end position="60"/>
    </location>
</feature>
<dbReference type="GO" id="GO:0045454">
    <property type="term" value="P:cell redox homeostasis"/>
    <property type="evidence" value="ECO:0007669"/>
    <property type="project" value="TreeGrafter"/>
</dbReference>
<dbReference type="InterPro" id="IPR002109">
    <property type="entry name" value="Glutaredoxin"/>
</dbReference>
<dbReference type="PANTHER" id="PTHR34386:SF1">
    <property type="entry name" value="GLUTAREDOXIN-LIKE PROTEIN NRDH"/>
    <property type="match status" value="1"/>
</dbReference>
<evidence type="ECO:0000313" key="3">
    <source>
        <dbReference type="Proteomes" id="UP000184501"/>
    </source>
</evidence>
<accession>A0A1M5ASA6</accession>
<protein>
    <submittedName>
        <fullName evidence="2">Glutaredoxin</fullName>
    </submittedName>
</protein>
<dbReference type="EMBL" id="FQVN01000003">
    <property type="protein sequence ID" value="SHF33095.1"/>
    <property type="molecule type" value="Genomic_DNA"/>
</dbReference>
<dbReference type="OrthoDB" id="8991911at2"/>
<proteinExistence type="predicted"/>